<dbReference type="PaxDb" id="39947-A0A0P0WHS7"/>
<evidence type="ECO:0000313" key="3">
    <source>
        <dbReference type="Proteomes" id="UP000059680"/>
    </source>
</evidence>
<feature type="compositionally biased region" description="Gly residues" evidence="1">
    <location>
        <begin position="7"/>
        <end position="24"/>
    </location>
</feature>
<organism evidence="2 3">
    <name type="scientific">Oryza sativa subsp. japonica</name>
    <name type="common">Rice</name>
    <dbReference type="NCBI Taxonomy" id="39947"/>
    <lineage>
        <taxon>Eukaryota</taxon>
        <taxon>Viridiplantae</taxon>
        <taxon>Streptophyta</taxon>
        <taxon>Embryophyta</taxon>
        <taxon>Tracheophyta</taxon>
        <taxon>Spermatophyta</taxon>
        <taxon>Magnoliopsida</taxon>
        <taxon>Liliopsida</taxon>
        <taxon>Poales</taxon>
        <taxon>Poaceae</taxon>
        <taxon>BOP clade</taxon>
        <taxon>Oryzoideae</taxon>
        <taxon>Oryzeae</taxon>
        <taxon>Oryzinae</taxon>
        <taxon>Oryza</taxon>
        <taxon>Oryza sativa</taxon>
    </lineage>
</organism>
<gene>
    <name evidence="2" type="ordered locus">Os05g0129250</name>
    <name evidence="2" type="ORF">OSNPB_050129250</name>
</gene>
<reference evidence="2 3" key="3">
    <citation type="journal article" date="2013" name="Rice">
        <title>Improvement of the Oryza sativa Nipponbare reference genome using next generation sequence and optical map data.</title>
        <authorList>
            <person name="Kawahara Y."/>
            <person name="de la Bastide M."/>
            <person name="Hamilton J.P."/>
            <person name="Kanamori H."/>
            <person name="McCombie W.R."/>
            <person name="Ouyang S."/>
            <person name="Schwartz D.C."/>
            <person name="Tanaka T."/>
            <person name="Wu J."/>
            <person name="Zhou S."/>
            <person name="Childs K.L."/>
            <person name="Davidson R.M."/>
            <person name="Lin H."/>
            <person name="Quesada-Ocampo L."/>
            <person name="Vaillancourt B."/>
            <person name="Sakai H."/>
            <person name="Lee S.S."/>
            <person name="Kim J."/>
            <person name="Numa H."/>
            <person name="Itoh T."/>
            <person name="Buell C.R."/>
            <person name="Matsumoto T."/>
        </authorList>
    </citation>
    <scope>NUCLEOTIDE SEQUENCE [LARGE SCALE GENOMIC DNA]</scope>
    <source>
        <strain evidence="3">cv. Nipponbare</strain>
    </source>
</reference>
<feature type="region of interest" description="Disordered" evidence="1">
    <location>
        <begin position="1"/>
        <end position="24"/>
    </location>
</feature>
<feature type="compositionally biased region" description="Basic residues" evidence="1">
    <location>
        <begin position="132"/>
        <end position="145"/>
    </location>
</feature>
<reference evidence="3" key="1">
    <citation type="journal article" date="2005" name="Nature">
        <title>The map-based sequence of the rice genome.</title>
        <authorList>
            <consortium name="International rice genome sequencing project (IRGSP)"/>
            <person name="Matsumoto T."/>
            <person name="Wu J."/>
            <person name="Kanamori H."/>
            <person name="Katayose Y."/>
            <person name="Fujisawa M."/>
            <person name="Namiki N."/>
            <person name="Mizuno H."/>
            <person name="Yamamoto K."/>
            <person name="Antonio B.A."/>
            <person name="Baba T."/>
            <person name="Sakata K."/>
            <person name="Nagamura Y."/>
            <person name="Aoki H."/>
            <person name="Arikawa K."/>
            <person name="Arita K."/>
            <person name="Bito T."/>
            <person name="Chiden Y."/>
            <person name="Fujitsuka N."/>
            <person name="Fukunaka R."/>
            <person name="Hamada M."/>
            <person name="Harada C."/>
            <person name="Hayashi A."/>
            <person name="Hijishita S."/>
            <person name="Honda M."/>
            <person name="Hosokawa S."/>
            <person name="Ichikawa Y."/>
            <person name="Idonuma A."/>
            <person name="Iijima M."/>
            <person name="Ikeda M."/>
            <person name="Ikeno M."/>
            <person name="Ito K."/>
            <person name="Ito S."/>
            <person name="Ito T."/>
            <person name="Ito Y."/>
            <person name="Ito Y."/>
            <person name="Iwabuchi A."/>
            <person name="Kamiya K."/>
            <person name="Karasawa W."/>
            <person name="Kurita K."/>
            <person name="Katagiri S."/>
            <person name="Kikuta A."/>
            <person name="Kobayashi H."/>
            <person name="Kobayashi N."/>
            <person name="Machita K."/>
            <person name="Maehara T."/>
            <person name="Masukawa M."/>
            <person name="Mizubayashi T."/>
            <person name="Mukai Y."/>
            <person name="Nagasaki H."/>
            <person name="Nagata Y."/>
            <person name="Naito S."/>
            <person name="Nakashima M."/>
            <person name="Nakama Y."/>
            <person name="Nakamichi Y."/>
            <person name="Nakamura M."/>
            <person name="Meguro A."/>
            <person name="Negishi M."/>
            <person name="Ohta I."/>
            <person name="Ohta T."/>
            <person name="Okamoto M."/>
            <person name="Ono N."/>
            <person name="Saji S."/>
            <person name="Sakaguchi M."/>
            <person name="Sakai K."/>
            <person name="Shibata M."/>
            <person name="Shimokawa T."/>
            <person name="Song J."/>
            <person name="Takazaki Y."/>
            <person name="Terasawa K."/>
            <person name="Tsugane M."/>
            <person name="Tsuji K."/>
            <person name="Ueda S."/>
            <person name="Waki K."/>
            <person name="Yamagata H."/>
            <person name="Yamamoto M."/>
            <person name="Yamamoto S."/>
            <person name="Yamane H."/>
            <person name="Yoshiki S."/>
            <person name="Yoshihara R."/>
            <person name="Yukawa K."/>
            <person name="Zhong H."/>
            <person name="Yano M."/>
            <person name="Yuan Q."/>
            <person name="Ouyang S."/>
            <person name="Liu J."/>
            <person name="Jones K.M."/>
            <person name="Gansberger K."/>
            <person name="Moffat K."/>
            <person name="Hill J."/>
            <person name="Bera J."/>
            <person name="Fadrosh D."/>
            <person name="Jin S."/>
            <person name="Johri S."/>
            <person name="Kim M."/>
            <person name="Overton L."/>
            <person name="Reardon M."/>
            <person name="Tsitrin T."/>
            <person name="Vuong H."/>
            <person name="Weaver B."/>
            <person name="Ciecko A."/>
            <person name="Tallon L."/>
            <person name="Jackson J."/>
            <person name="Pai G."/>
            <person name="Aken S.V."/>
            <person name="Utterback T."/>
            <person name="Reidmuller S."/>
            <person name="Feldblyum T."/>
            <person name="Hsiao J."/>
            <person name="Zismann V."/>
            <person name="Iobst S."/>
            <person name="de Vazeille A.R."/>
            <person name="Buell C.R."/>
            <person name="Ying K."/>
            <person name="Li Y."/>
            <person name="Lu T."/>
            <person name="Huang Y."/>
            <person name="Zhao Q."/>
            <person name="Feng Q."/>
            <person name="Zhang L."/>
            <person name="Zhu J."/>
            <person name="Weng Q."/>
            <person name="Mu J."/>
            <person name="Lu Y."/>
            <person name="Fan D."/>
            <person name="Liu Y."/>
            <person name="Guan J."/>
            <person name="Zhang Y."/>
            <person name="Yu S."/>
            <person name="Liu X."/>
            <person name="Zhang Y."/>
            <person name="Hong G."/>
            <person name="Han B."/>
            <person name="Choisne N."/>
            <person name="Demange N."/>
            <person name="Orjeda G."/>
            <person name="Samain S."/>
            <person name="Cattolico L."/>
            <person name="Pelletier E."/>
            <person name="Couloux A."/>
            <person name="Segurens B."/>
            <person name="Wincker P."/>
            <person name="D'Hont A."/>
            <person name="Scarpelli C."/>
            <person name="Weissenbach J."/>
            <person name="Salanoubat M."/>
            <person name="Quetier F."/>
            <person name="Yu Y."/>
            <person name="Kim H.R."/>
            <person name="Rambo T."/>
            <person name="Currie J."/>
            <person name="Collura K."/>
            <person name="Luo M."/>
            <person name="Yang T."/>
            <person name="Ammiraju J.S.S."/>
            <person name="Engler F."/>
            <person name="Soderlund C."/>
            <person name="Wing R.A."/>
            <person name="Palmer L.E."/>
            <person name="de la Bastide M."/>
            <person name="Spiegel L."/>
            <person name="Nascimento L."/>
            <person name="Zutavern T."/>
            <person name="O'Shaughnessy A."/>
            <person name="Dike S."/>
            <person name="Dedhia N."/>
            <person name="Preston R."/>
            <person name="Balija V."/>
            <person name="McCombie W.R."/>
            <person name="Chow T."/>
            <person name="Chen H."/>
            <person name="Chung M."/>
            <person name="Chen C."/>
            <person name="Shaw J."/>
            <person name="Wu H."/>
            <person name="Hsiao K."/>
            <person name="Chao Y."/>
            <person name="Chu M."/>
            <person name="Cheng C."/>
            <person name="Hour A."/>
            <person name="Lee P."/>
            <person name="Lin S."/>
            <person name="Lin Y."/>
            <person name="Liou J."/>
            <person name="Liu S."/>
            <person name="Hsing Y."/>
            <person name="Raghuvanshi S."/>
            <person name="Mohanty A."/>
            <person name="Bharti A.K."/>
            <person name="Gaur A."/>
            <person name="Gupta V."/>
            <person name="Kumar D."/>
            <person name="Ravi V."/>
            <person name="Vij S."/>
            <person name="Kapur A."/>
            <person name="Khurana P."/>
            <person name="Khurana P."/>
            <person name="Khurana J.P."/>
            <person name="Tyagi A.K."/>
            <person name="Gaikwad K."/>
            <person name="Singh A."/>
            <person name="Dalal V."/>
            <person name="Srivastava S."/>
            <person name="Dixit A."/>
            <person name="Pal A.K."/>
            <person name="Ghazi I.A."/>
            <person name="Yadav M."/>
            <person name="Pandit A."/>
            <person name="Bhargava A."/>
            <person name="Sureshbabu K."/>
            <person name="Batra K."/>
            <person name="Sharma T.R."/>
            <person name="Mohapatra T."/>
            <person name="Singh N.K."/>
            <person name="Messing J."/>
            <person name="Nelson A.B."/>
            <person name="Fuks G."/>
            <person name="Kavchok S."/>
            <person name="Keizer G."/>
            <person name="Linton E."/>
            <person name="Llaca V."/>
            <person name="Song R."/>
            <person name="Tanyolac B."/>
            <person name="Young S."/>
            <person name="Ho-Il K."/>
            <person name="Hahn J.H."/>
            <person name="Sangsakoo G."/>
            <person name="Vanavichit A."/>
            <person name="de Mattos Luiz.A.T."/>
            <person name="Zimmer P.D."/>
            <person name="Malone G."/>
            <person name="Dellagostin O."/>
            <person name="de Oliveira A.C."/>
            <person name="Bevan M."/>
            <person name="Bancroft I."/>
            <person name="Minx P."/>
            <person name="Cordum H."/>
            <person name="Wilson R."/>
            <person name="Cheng Z."/>
            <person name="Jin W."/>
            <person name="Jiang J."/>
            <person name="Leong S.A."/>
            <person name="Iwama H."/>
            <person name="Gojobori T."/>
            <person name="Itoh T."/>
            <person name="Niimura Y."/>
            <person name="Fujii Y."/>
            <person name="Habara T."/>
            <person name="Sakai H."/>
            <person name="Sato Y."/>
            <person name="Wilson G."/>
            <person name="Kumar K."/>
            <person name="McCouch S."/>
            <person name="Juretic N."/>
            <person name="Hoen D."/>
            <person name="Wright S."/>
            <person name="Bruskiewich R."/>
            <person name="Bureau T."/>
            <person name="Miyao A."/>
            <person name="Hirochika H."/>
            <person name="Nishikawa T."/>
            <person name="Kadowaki K."/>
            <person name="Sugiura M."/>
            <person name="Burr B."/>
            <person name="Sasaki T."/>
        </authorList>
    </citation>
    <scope>NUCLEOTIDE SEQUENCE [LARGE SCALE GENOMIC DNA]</scope>
    <source>
        <strain evidence="3">cv. Nipponbare</strain>
    </source>
</reference>
<name>A0A0P0WHS7_ORYSJ</name>
<sequence length="178" mass="18661">MQERGGEVGVGGGGERGGRLGGDVGAGAGGVHHVRRAGRVHVLGALPARVVGVAVADLHVQRLAAAGRRVRPGEVVGAPPHGVERVAQLARRVEPVAVLHDAPRQRRHRERHGEPELDVVAGVVVAAGQVRGGRHRRRGRSRRATGRAGREGGGRSAGPRSRAATWRARRGSRGHGRR</sequence>
<feature type="compositionally biased region" description="Basic residues" evidence="1">
    <location>
        <begin position="167"/>
        <end position="178"/>
    </location>
</feature>
<dbReference type="Gramene" id="Os05t0129250-00">
    <property type="protein sequence ID" value="Os05t0129250-00"/>
    <property type="gene ID" value="Os05g0129250"/>
</dbReference>
<dbReference type="Proteomes" id="UP000059680">
    <property type="component" value="Chromosome 5"/>
</dbReference>
<evidence type="ECO:0000313" key="2">
    <source>
        <dbReference type="EMBL" id="BAS92101.1"/>
    </source>
</evidence>
<keyword evidence="3" id="KW-1185">Reference proteome</keyword>
<protein>
    <submittedName>
        <fullName evidence="2">Os05g0129250 protein</fullName>
    </submittedName>
</protein>
<evidence type="ECO:0000256" key="1">
    <source>
        <dbReference type="SAM" id="MobiDB-lite"/>
    </source>
</evidence>
<feature type="non-terminal residue" evidence="2">
    <location>
        <position position="178"/>
    </location>
</feature>
<proteinExistence type="predicted"/>
<dbReference type="InParanoid" id="A0A0P0WHS7"/>
<dbReference type="AlphaFoldDB" id="A0A0P0WHS7"/>
<reference evidence="2 3" key="2">
    <citation type="journal article" date="2013" name="Plant Cell Physiol.">
        <title>Rice Annotation Project Database (RAP-DB): an integrative and interactive database for rice genomics.</title>
        <authorList>
            <person name="Sakai H."/>
            <person name="Lee S.S."/>
            <person name="Tanaka T."/>
            <person name="Numa H."/>
            <person name="Kim J."/>
            <person name="Kawahara Y."/>
            <person name="Wakimoto H."/>
            <person name="Yang C.C."/>
            <person name="Iwamoto M."/>
            <person name="Abe T."/>
            <person name="Yamada Y."/>
            <person name="Muto A."/>
            <person name="Inokuchi H."/>
            <person name="Ikemura T."/>
            <person name="Matsumoto T."/>
            <person name="Sasaki T."/>
            <person name="Itoh T."/>
        </authorList>
    </citation>
    <scope>NUCLEOTIDE SEQUENCE [LARGE SCALE GENOMIC DNA]</scope>
    <source>
        <strain evidence="3">cv. Nipponbare</strain>
    </source>
</reference>
<dbReference type="EMBL" id="AP014961">
    <property type="protein sequence ID" value="BAS92101.1"/>
    <property type="molecule type" value="Genomic_DNA"/>
</dbReference>
<accession>A0A0P0WHS7</accession>
<feature type="region of interest" description="Disordered" evidence="1">
    <location>
        <begin position="128"/>
        <end position="178"/>
    </location>
</feature>